<proteinExistence type="predicted"/>
<gene>
    <name evidence="1" type="ORF">S01H4_51968</name>
</gene>
<accession>X1DLR5</accession>
<comment type="caution">
    <text evidence="1">The sequence shown here is derived from an EMBL/GenBank/DDBJ whole genome shotgun (WGS) entry which is preliminary data.</text>
</comment>
<sequence length="83" mass="9172">MARVKLELVESKKEIQAKINKALKAEIDGMLVKAAGKMIDPIRRALETELKNSPEVLSLSGGQLMKKFGLPNGRTRINEIISL</sequence>
<evidence type="ECO:0000313" key="1">
    <source>
        <dbReference type="EMBL" id="GAH09220.1"/>
    </source>
</evidence>
<organism evidence="1">
    <name type="scientific">marine sediment metagenome</name>
    <dbReference type="NCBI Taxonomy" id="412755"/>
    <lineage>
        <taxon>unclassified sequences</taxon>
        <taxon>metagenomes</taxon>
        <taxon>ecological metagenomes</taxon>
    </lineage>
</organism>
<name>X1DLR5_9ZZZZ</name>
<dbReference type="AlphaFoldDB" id="X1DLR5"/>
<dbReference type="EMBL" id="BART01029649">
    <property type="protein sequence ID" value="GAH09220.1"/>
    <property type="molecule type" value="Genomic_DNA"/>
</dbReference>
<protein>
    <submittedName>
        <fullName evidence="1">Uncharacterized protein</fullName>
    </submittedName>
</protein>
<reference evidence="1" key="1">
    <citation type="journal article" date="2014" name="Front. Microbiol.">
        <title>High frequency of phylogenetically diverse reductive dehalogenase-homologous genes in deep subseafloor sedimentary metagenomes.</title>
        <authorList>
            <person name="Kawai M."/>
            <person name="Futagami T."/>
            <person name="Toyoda A."/>
            <person name="Takaki Y."/>
            <person name="Nishi S."/>
            <person name="Hori S."/>
            <person name="Arai W."/>
            <person name="Tsubouchi T."/>
            <person name="Morono Y."/>
            <person name="Uchiyama I."/>
            <person name="Ito T."/>
            <person name="Fujiyama A."/>
            <person name="Inagaki F."/>
            <person name="Takami H."/>
        </authorList>
    </citation>
    <scope>NUCLEOTIDE SEQUENCE</scope>
    <source>
        <strain evidence="1">Expedition CK06-06</strain>
    </source>
</reference>